<feature type="transmembrane region" description="Helical" evidence="2">
    <location>
        <begin position="223"/>
        <end position="240"/>
    </location>
</feature>
<organism evidence="3 4">
    <name type="scientific">Xylaria arbuscula</name>
    <dbReference type="NCBI Taxonomy" id="114810"/>
    <lineage>
        <taxon>Eukaryota</taxon>
        <taxon>Fungi</taxon>
        <taxon>Dikarya</taxon>
        <taxon>Ascomycota</taxon>
        <taxon>Pezizomycotina</taxon>
        <taxon>Sordariomycetes</taxon>
        <taxon>Xylariomycetidae</taxon>
        <taxon>Xylariales</taxon>
        <taxon>Xylariaceae</taxon>
        <taxon>Xylaria</taxon>
    </lineage>
</organism>
<dbReference type="AlphaFoldDB" id="A0A9W8NAE7"/>
<reference evidence="3" key="1">
    <citation type="submission" date="2022-07" db="EMBL/GenBank/DDBJ databases">
        <title>Genome Sequence of Xylaria arbuscula.</title>
        <authorList>
            <person name="Buettner E."/>
        </authorList>
    </citation>
    <scope>NUCLEOTIDE SEQUENCE</scope>
    <source>
        <strain evidence="3">VT107</strain>
    </source>
</reference>
<dbReference type="EMBL" id="JANPWZ010001387">
    <property type="protein sequence ID" value="KAJ3566200.1"/>
    <property type="molecule type" value="Genomic_DNA"/>
</dbReference>
<keyword evidence="4" id="KW-1185">Reference proteome</keyword>
<feature type="compositionally biased region" description="Basic residues" evidence="1">
    <location>
        <begin position="83"/>
        <end position="94"/>
    </location>
</feature>
<gene>
    <name evidence="3" type="ORF">NPX13_g7226</name>
</gene>
<keyword evidence="2" id="KW-0812">Transmembrane</keyword>
<feature type="transmembrane region" description="Helical" evidence="2">
    <location>
        <begin position="184"/>
        <end position="202"/>
    </location>
</feature>
<proteinExistence type="predicted"/>
<keyword evidence="2" id="KW-0472">Membrane</keyword>
<evidence type="ECO:0000256" key="1">
    <source>
        <dbReference type="SAM" id="MobiDB-lite"/>
    </source>
</evidence>
<name>A0A9W8NAE7_9PEZI</name>
<sequence>MESIPRPRGEIKRVPVPIRNPAPAPAPISIAISSPPVASQPVLPSSLPSTQIPSAVHGQSRPRGPIPIVATNSEQPLPPHLSQGHRGHHHHHHPQPPFPYTLHTIRMDPESQNRRSALPSYLEEDIKAAVLASLPSNEPLQPTRKRKTVSWRKGLRWTVLSLAISILVAEIVASVILGLDVVEYFAFTWATLLILWNAWRLFRMKQKFDNERISGWHVGLESTTLLGCIAVTITVLVWSGNTYSSQRGYWDNYGDYQSLNRSYASLWRGVAVGTVFGLCGVFHSVLLALTIIEKWTKPRHMHTALAAGDAQQSQQQQQVPQIIVQYTPTCPVCHGHEPRRSEDENSYLARIGDSQPQGVAPVTIANHKEAMYTDETLSDYERYYGAAGVART</sequence>
<comment type="caution">
    <text evidence="3">The sequence shown here is derived from an EMBL/GenBank/DDBJ whole genome shotgun (WGS) entry which is preliminary data.</text>
</comment>
<keyword evidence="2" id="KW-1133">Transmembrane helix</keyword>
<evidence type="ECO:0000313" key="3">
    <source>
        <dbReference type="EMBL" id="KAJ3566200.1"/>
    </source>
</evidence>
<accession>A0A9W8NAE7</accession>
<feature type="transmembrane region" description="Helical" evidence="2">
    <location>
        <begin position="266"/>
        <end position="292"/>
    </location>
</feature>
<protein>
    <submittedName>
        <fullName evidence="3">Uncharacterized protein</fullName>
    </submittedName>
</protein>
<evidence type="ECO:0000256" key="2">
    <source>
        <dbReference type="SAM" id="Phobius"/>
    </source>
</evidence>
<dbReference type="VEuPathDB" id="FungiDB:F4678DRAFT_413495"/>
<evidence type="ECO:0000313" key="4">
    <source>
        <dbReference type="Proteomes" id="UP001148614"/>
    </source>
</evidence>
<feature type="region of interest" description="Disordered" evidence="1">
    <location>
        <begin position="1"/>
        <end position="97"/>
    </location>
</feature>
<feature type="transmembrane region" description="Helical" evidence="2">
    <location>
        <begin position="154"/>
        <end position="178"/>
    </location>
</feature>
<feature type="compositionally biased region" description="Low complexity" evidence="1">
    <location>
        <begin position="27"/>
        <end position="42"/>
    </location>
</feature>
<dbReference type="Proteomes" id="UP001148614">
    <property type="component" value="Unassembled WGS sequence"/>
</dbReference>
<feature type="compositionally biased region" description="Basic and acidic residues" evidence="1">
    <location>
        <begin position="1"/>
        <end position="13"/>
    </location>
</feature>